<sequence length="370" mass="38669">MPKTLAILLALAGAAPAWAAPQVETSVGTMAITPVAEGLEEPWAIGFLPGGAFLVTEREGRLKLFPAAGEAPRLVEGLPEVAAEGQGGLLDVMIPRDFAETREVWLSYAAAQGGGAGTAVGKGRLSGDGSRLEGFARLFAIPEGSSGGRHFGSRIVEAADGTVFLTVGDRGTGPLGMQAQDPMRGEGKVIHLNRDGSPATSWDNALPGLYSMGHRNPQGAALDLSGRLLTVEHGAQGGDELNAPEQGGNYGWPVVTYGRNYNGNKIGLGTSLPGTEQPLHYWDPSIAPSGLMVYSGALVPEWRGDIFFGSLNSDFLGRLDPDTPAETGYAEERIAAPETGRVRDVVEAPDGAIWFLSVHNGAAYRMAPAE</sequence>
<protein>
    <submittedName>
        <fullName evidence="3">PQQ-dependent sugar dehydrogenase</fullName>
        <ecNumber evidence="3">1.1.5.-</ecNumber>
    </submittedName>
</protein>
<dbReference type="EC" id="1.1.5.-" evidence="3"/>
<evidence type="ECO:0000256" key="1">
    <source>
        <dbReference type="SAM" id="SignalP"/>
    </source>
</evidence>
<comment type="caution">
    <text evidence="3">The sequence shown here is derived from an EMBL/GenBank/DDBJ whole genome shotgun (WGS) entry which is preliminary data.</text>
</comment>
<proteinExistence type="predicted"/>
<dbReference type="EMBL" id="JBHRSM010000024">
    <property type="protein sequence ID" value="MFC3087232.1"/>
    <property type="molecule type" value="Genomic_DNA"/>
</dbReference>
<keyword evidence="1" id="KW-0732">Signal</keyword>
<dbReference type="InterPro" id="IPR012938">
    <property type="entry name" value="Glc/Sorbosone_DH"/>
</dbReference>
<keyword evidence="3" id="KW-0560">Oxidoreductase</keyword>
<dbReference type="InterPro" id="IPR011041">
    <property type="entry name" value="Quinoprot_gluc/sorb_DH_b-prop"/>
</dbReference>
<feature type="chain" id="PRO_5046162642" evidence="1">
    <location>
        <begin position="20"/>
        <end position="370"/>
    </location>
</feature>
<evidence type="ECO:0000313" key="3">
    <source>
        <dbReference type="EMBL" id="MFC3087232.1"/>
    </source>
</evidence>
<dbReference type="PANTHER" id="PTHR19328">
    <property type="entry name" value="HEDGEHOG-INTERACTING PROTEIN"/>
    <property type="match status" value="1"/>
</dbReference>
<evidence type="ECO:0000259" key="2">
    <source>
        <dbReference type="Pfam" id="PF07995"/>
    </source>
</evidence>
<dbReference type="InterPro" id="IPR011042">
    <property type="entry name" value="6-blade_b-propeller_TolB-like"/>
</dbReference>
<gene>
    <name evidence="3" type="ORF">ACFOD6_14360</name>
</gene>
<dbReference type="Proteomes" id="UP001595445">
    <property type="component" value="Unassembled WGS sequence"/>
</dbReference>
<dbReference type="SUPFAM" id="SSF50952">
    <property type="entry name" value="Soluble quinoprotein glucose dehydrogenase"/>
    <property type="match status" value="1"/>
</dbReference>
<feature type="signal peptide" evidence="1">
    <location>
        <begin position="1"/>
        <end position="19"/>
    </location>
</feature>
<dbReference type="PANTHER" id="PTHR19328:SF75">
    <property type="entry name" value="ALDOSE SUGAR DEHYDROGENASE YLII"/>
    <property type="match status" value="1"/>
</dbReference>
<keyword evidence="4" id="KW-1185">Reference proteome</keyword>
<dbReference type="RefSeq" id="WP_197642907.1">
    <property type="nucleotide sequence ID" value="NZ_JAEACP010000007.1"/>
</dbReference>
<accession>A0ABV7DVU4</accession>
<organism evidence="3 4">
    <name type="scientific">Tabrizicola soli</name>
    <dbReference type="NCBI Taxonomy" id="2185115"/>
    <lineage>
        <taxon>Bacteria</taxon>
        <taxon>Pseudomonadati</taxon>
        <taxon>Pseudomonadota</taxon>
        <taxon>Alphaproteobacteria</taxon>
        <taxon>Rhodobacterales</taxon>
        <taxon>Paracoccaceae</taxon>
        <taxon>Tabrizicola</taxon>
    </lineage>
</organism>
<feature type="domain" description="Glucose/Sorbosone dehydrogenase" evidence="2">
    <location>
        <begin position="39"/>
        <end position="360"/>
    </location>
</feature>
<reference evidence="4" key="1">
    <citation type="journal article" date="2019" name="Int. J. Syst. Evol. Microbiol.">
        <title>The Global Catalogue of Microorganisms (GCM) 10K type strain sequencing project: providing services to taxonomists for standard genome sequencing and annotation.</title>
        <authorList>
            <consortium name="The Broad Institute Genomics Platform"/>
            <consortium name="The Broad Institute Genome Sequencing Center for Infectious Disease"/>
            <person name="Wu L."/>
            <person name="Ma J."/>
        </authorList>
    </citation>
    <scope>NUCLEOTIDE SEQUENCE [LARGE SCALE GENOMIC DNA]</scope>
    <source>
        <strain evidence="4">KCTC 62102</strain>
    </source>
</reference>
<dbReference type="GO" id="GO:0016491">
    <property type="term" value="F:oxidoreductase activity"/>
    <property type="evidence" value="ECO:0007669"/>
    <property type="project" value="UniProtKB-KW"/>
</dbReference>
<dbReference type="Pfam" id="PF07995">
    <property type="entry name" value="GSDH"/>
    <property type="match status" value="1"/>
</dbReference>
<evidence type="ECO:0000313" key="4">
    <source>
        <dbReference type="Proteomes" id="UP001595445"/>
    </source>
</evidence>
<dbReference type="Gene3D" id="2.120.10.30">
    <property type="entry name" value="TolB, C-terminal domain"/>
    <property type="match status" value="1"/>
</dbReference>
<name>A0ABV7DVU4_9RHOB</name>